<keyword evidence="1" id="KW-0732">Signal</keyword>
<dbReference type="AlphaFoldDB" id="A0AAD5M8I2"/>
<reference evidence="2" key="1">
    <citation type="submission" date="2021-12" db="EMBL/GenBank/DDBJ databases">
        <title>Prjna785345.</title>
        <authorList>
            <person name="Rujirawat T."/>
            <person name="Krajaejun T."/>
        </authorList>
    </citation>
    <scope>NUCLEOTIDE SEQUENCE</scope>
    <source>
        <strain evidence="2">Pi057C3</strain>
    </source>
</reference>
<evidence type="ECO:0008006" key="4">
    <source>
        <dbReference type="Google" id="ProtNLM"/>
    </source>
</evidence>
<protein>
    <recommendedName>
        <fullName evidence="4">Apple domain-containing protein</fullName>
    </recommendedName>
</protein>
<dbReference type="Gene3D" id="3.50.4.10">
    <property type="entry name" value="Hepatocyte Growth Factor"/>
    <property type="match status" value="1"/>
</dbReference>
<feature type="signal peptide" evidence="1">
    <location>
        <begin position="1"/>
        <end position="22"/>
    </location>
</feature>
<accession>A0AAD5M8I2</accession>
<evidence type="ECO:0000313" key="2">
    <source>
        <dbReference type="EMBL" id="KAJ0398454.1"/>
    </source>
</evidence>
<keyword evidence="3" id="KW-1185">Reference proteome</keyword>
<gene>
    <name evidence="2" type="ORF">P43SY_006178</name>
</gene>
<comment type="caution">
    <text evidence="2">The sequence shown here is derived from an EMBL/GenBank/DDBJ whole genome shotgun (WGS) entry which is preliminary data.</text>
</comment>
<feature type="chain" id="PRO_5041980811" description="Apple domain-containing protein" evidence="1">
    <location>
        <begin position="23"/>
        <end position="112"/>
    </location>
</feature>
<sequence>MKTATTVLVIATAAALQTTALACDKVWNDVCFTYAANDDVYWGTNCDFAARDITSMRGGADKCGGFCKSTPSCERWSWNDYQGGTCWLKAKAPFDLIQKQGVNCGFRKFPRS</sequence>
<proteinExistence type="predicted"/>
<dbReference type="EMBL" id="JAKCXM010000215">
    <property type="protein sequence ID" value="KAJ0398454.1"/>
    <property type="molecule type" value="Genomic_DNA"/>
</dbReference>
<name>A0AAD5M8I2_PYTIN</name>
<dbReference type="PROSITE" id="PS51257">
    <property type="entry name" value="PROKAR_LIPOPROTEIN"/>
    <property type="match status" value="1"/>
</dbReference>
<organism evidence="2 3">
    <name type="scientific">Pythium insidiosum</name>
    <name type="common">Pythiosis disease agent</name>
    <dbReference type="NCBI Taxonomy" id="114742"/>
    <lineage>
        <taxon>Eukaryota</taxon>
        <taxon>Sar</taxon>
        <taxon>Stramenopiles</taxon>
        <taxon>Oomycota</taxon>
        <taxon>Peronosporomycetes</taxon>
        <taxon>Pythiales</taxon>
        <taxon>Pythiaceae</taxon>
        <taxon>Pythium</taxon>
    </lineage>
</organism>
<evidence type="ECO:0000256" key="1">
    <source>
        <dbReference type="SAM" id="SignalP"/>
    </source>
</evidence>
<evidence type="ECO:0000313" key="3">
    <source>
        <dbReference type="Proteomes" id="UP001209570"/>
    </source>
</evidence>
<dbReference type="Proteomes" id="UP001209570">
    <property type="component" value="Unassembled WGS sequence"/>
</dbReference>